<feature type="compositionally biased region" description="Polar residues" evidence="1">
    <location>
        <begin position="37"/>
        <end position="55"/>
    </location>
</feature>
<dbReference type="PANTHER" id="PTHR35986:SF1">
    <property type="entry name" value="OS10G0430800 PROTEIN"/>
    <property type="match status" value="1"/>
</dbReference>
<feature type="compositionally biased region" description="Basic residues" evidence="1">
    <location>
        <begin position="99"/>
        <end position="115"/>
    </location>
</feature>
<reference evidence="2" key="1">
    <citation type="journal article" date="2016" name="Nat. Genet.">
        <title>A high-quality carrot genome assembly provides new insights into carotenoid accumulation and asterid genome evolution.</title>
        <authorList>
            <person name="Iorizzo M."/>
            <person name="Ellison S."/>
            <person name="Senalik D."/>
            <person name="Zeng P."/>
            <person name="Satapoomin P."/>
            <person name="Huang J."/>
            <person name="Bowman M."/>
            <person name="Iovene M."/>
            <person name="Sanseverino W."/>
            <person name="Cavagnaro P."/>
            <person name="Yildiz M."/>
            <person name="Macko-Podgorni A."/>
            <person name="Moranska E."/>
            <person name="Grzebelus E."/>
            <person name="Grzebelus D."/>
            <person name="Ashrafi H."/>
            <person name="Zheng Z."/>
            <person name="Cheng S."/>
            <person name="Spooner D."/>
            <person name="Van Deynze A."/>
            <person name="Simon P."/>
        </authorList>
    </citation>
    <scope>NUCLEOTIDE SEQUENCE</scope>
    <source>
        <tissue evidence="2">Leaf</tissue>
    </source>
</reference>
<gene>
    <name evidence="2" type="ORF">DCAR_0935606</name>
</gene>
<feature type="compositionally biased region" description="Basic and acidic residues" evidence="1">
    <location>
        <begin position="116"/>
        <end position="129"/>
    </location>
</feature>
<dbReference type="OMA" id="CENVYND"/>
<dbReference type="Gramene" id="KZM83073">
    <property type="protein sequence ID" value="KZM83073"/>
    <property type="gene ID" value="DCAR_030642"/>
</dbReference>
<evidence type="ECO:0000256" key="1">
    <source>
        <dbReference type="SAM" id="MobiDB-lite"/>
    </source>
</evidence>
<dbReference type="EMBL" id="CP093351">
    <property type="protein sequence ID" value="WOH16057.1"/>
    <property type="molecule type" value="Genomic_DNA"/>
</dbReference>
<accession>A0A175YHS1</accession>
<organism evidence="2 3">
    <name type="scientific">Daucus carota subsp. sativus</name>
    <name type="common">Carrot</name>
    <dbReference type="NCBI Taxonomy" id="79200"/>
    <lineage>
        <taxon>Eukaryota</taxon>
        <taxon>Viridiplantae</taxon>
        <taxon>Streptophyta</taxon>
        <taxon>Embryophyta</taxon>
        <taxon>Tracheophyta</taxon>
        <taxon>Spermatophyta</taxon>
        <taxon>Magnoliopsida</taxon>
        <taxon>eudicotyledons</taxon>
        <taxon>Gunneridae</taxon>
        <taxon>Pentapetalae</taxon>
        <taxon>asterids</taxon>
        <taxon>campanulids</taxon>
        <taxon>Apiales</taxon>
        <taxon>Apiaceae</taxon>
        <taxon>Apioideae</taxon>
        <taxon>Scandiceae</taxon>
        <taxon>Daucinae</taxon>
        <taxon>Daucus</taxon>
        <taxon>Daucus sect. Daucus</taxon>
    </lineage>
</organism>
<keyword evidence="3" id="KW-1185">Reference proteome</keyword>
<feature type="compositionally biased region" description="Basic and acidic residues" evidence="1">
    <location>
        <begin position="83"/>
        <end position="92"/>
    </location>
</feature>
<dbReference type="AlphaFoldDB" id="A0A175YHS1"/>
<feature type="region of interest" description="Disordered" evidence="1">
    <location>
        <begin position="32"/>
        <end position="136"/>
    </location>
</feature>
<dbReference type="PANTHER" id="PTHR35986">
    <property type="entry name" value="EXPRESSED PROTEIN"/>
    <property type="match status" value="1"/>
</dbReference>
<evidence type="ECO:0000313" key="2">
    <source>
        <dbReference type="EMBL" id="WOH16057.1"/>
    </source>
</evidence>
<sequence>MKQHISKHFYLEKVFDDLSTDRPKQVWRYRNFFGDDASSSQKTTQSGSYSENTNVEPKPISNESSTDDDTMADPFDWIVHTPVPERVEDNEKAASCTMSHRRHKRSHKRSHRRLISRREASTDMRHALADKGMASI</sequence>
<protein>
    <submittedName>
        <fullName evidence="2">Uncharacterized protein</fullName>
    </submittedName>
</protein>
<name>A0A175YHS1_DAUCS</name>
<reference evidence="2" key="2">
    <citation type="submission" date="2022-03" db="EMBL/GenBank/DDBJ databases">
        <title>Draft title - Genomic analysis of global carrot germplasm unveils the trajectory of domestication and the origin of high carotenoid orange carrot.</title>
        <authorList>
            <person name="Iorizzo M."/>
            <person name="Ellison S."/>
            <person name="Senalik D."/>
            <person name="Macko-Podgorni A."/>
            <person name="Grzebelus D."/>
            <person name="Bostan H."/>
            <person name="Rolling W."/>
            <person name="Curaba J."/>
            <person name="Simon P."/>
        </authorList>
    </citation>
    <scope>NUCLEOTIDE SEQUENCE</scope>
    <source>
        <tissue evidence="2">Leaf</tissue>
    </source>
</reference>
<dbReference type="Proteomes" id="UP000077755">
    <property type="component" value="Chromosome 9"/>
</dbReference>
<proteinExistence type="predicted"/>
<evidence type="ECO:0000313" key="3">
    <source>
        <dbReference type="Proteomes" id="UP000077755"/>
    </source>
</evidence>